<protein>
    <submittedName>
        <fullName evidence="1">Uncharacterized protein</fullName>
    </submittedName>
</protein>
<dbReference type="OrthoDB" id="9034619at2759"/>
<comment type="caution">
    <text evidence="1">The sequence shown here is derived from an EMBL/GenBank/DDBJ whole genome shotgun (WGS) entry which is preliminary data.</text>
</comment>
<reference evidence="1" key="1">
    <citation type="submission" date="2019-04" db="EMBL/GenBank/DDBJ databases">
        <title>Genome assembly of Zosterops borbonicus 15179.</title>
        <authorList>
            <person name="Leroy T."/>
            <person name="Anselmetti Y."/>
            <person name="Tilak M.-K."/>
            <person name="Nabholz B."/>
        </authorList>
    </citation>
    <scope>NUCLEOTIDE SEQUENCE</scope>
    <source>
        <strain evidence="1">HGM_15179</strain>
        <tissue evidence="1">Muscle</tissue>
    </source>
</reference>
<sequence length="77" mass="8716">MDISECLHACVQGRNLSHFILGNLMLPDEIRVHPNVLTAGDYNLFHDLVTDPAAHAQAMSQYTDLDQRLKEIINNEQ</sequence>
<evidence type="ECO:0000313" key="1">
    <source>
        <dbReference type="EMBL" id="TRZ04840.1"/>
    </source>
</evidence>
<proteinExistence type="predicted"/>
<organism evidence="1 2">
    <name type="scientific">Zosterops borbonicus</name>
    <dbReference type="NCBI Taxonomy" id="364589"/>
    <lineage>
        <taxon>Eukaryota</taxon>
        <taxon>Metazoa</taxon>
        <taxon>Chordata</taxon>
        <taxon>Craniata</taxon>
        <taxon>Vertebrata</taxon>
        <taxon>Euteleostomi</taxon>
        <taxon>Archelosauria</taxon>
        <taxon>Archosauria</taxon>
        <taxon>Dinosauria</taxon>
        <taxon>Saurischia</taxon>
        <taxon>Theropoda</taxon>
        <taxon>Coelurosauria</taxon>
        <taxon>Aves</taxon>
        <taxon>Neognathae</taxon>
        <taxon>Neoaves</taxon>
        <taxon>Telluraves</taxon>
        <taxon>Australaves</taxon>
        <taxon>Passeriformes</taxon>
        <taxon>Sylvioidea</taxon>
        <taxon>Zosteropidae</taxon>
        <taxon>Zosterops</taxon>
    </lineage>
</organism>
<dbReference type="EMBL" id="SWJQ01009956">
    <property type="protein sequence ID" value="TRZ04840.1"/>
    <property type="molecule type" value="Genomic_DNA"/>
</dbReference>
<evidence type="ECO:0000313" key="2">
    <source>
        <dbReference type="Proteomes" id="UP000796761"/>
    </source>
</evidence>
<name>A0A8K1FWL1_9PASS</name>
<dbReference type="Proteomes" id="UP000796761">
    <property type="component" value="Unassembled WGS sequence"/>
</dbReference>
<keyword evidence="2" id="KW-1185">Reference proteome</keyword>
<gene>
    <name evidence="1" type="ORF">HGM15179_022267</name>
</gene>
<dbReference type="AlphaFoldDB" id="A0A8K1FWL1"/>
<accession>A0A8K1FWL1</accession>